<gene>
    <name evidence="14" type="ORF">SAMN05444380_10316</name>
</gene>
<dbReference type="CDD" id="cd06849">
    <property type="entry name" value="lipoyl_domain"/>
    <property type="match status" value="1"/>
</dbReference>
<keyword evidence="5" id="KW-0816">Tricarboxylic acid cycle</keyword>
<keyword evidence="8" id="KW-0012">Acyltransferase</keyword>
<sequence length="432" mass="47168">MIEVKIPSPGESITEVELATWLVADGDLVHKDQDLAEVESDKATLILNAPESGKIIIKVEAGTTVKVGEVACQIDTSVKVEEQSSVEVEKETQAPNAPLKEEEIAKDSAPTQKGAESAVASAQSKKLVQATTASKGNNKIKTTPLAREKMKAAGLGVDDIVAGLRKLSVADVDAVIEGLSSEPLDNQEVSRSVKREKMSQLRKKLSQRLVKVKNETAMLTTFNEVDMSAVINIRKKYQNRFVEKHGIKLGFMSFFLKASAIALMGRPKVNSMIDNEEIVIPQFVDISVAVQTPKGLMVPVIRNVERKSLATLERELKELADKARSGRISLEEMSGGTFTITNGGVFGSMFSTPLINPPQSAILGMHNIVERPVAVNGKVEVRPIMYIALSYDHRIIDGKDSVGFLMDVKKMIEQPEILLHHGKNPVEQLLEL</sequence>
<dbReference type="UniPathway" id="UPA00868">
    <property type="reaction ID" value="UER00840"/>
</dbReference>
<keyword evidence="15" id="KW-1185">Reference proteome</keyword>
<dbReference type="InterPro" id="IPR001078">
    <property type="entry name" value="2-oxoacid_DH_actylTfrase"/>
</dbReference>
<evidence type="ECO:0000256" key="1">
    <source>
        <dbReference type="ARBA" id="ARBA00001938"/>
    </source>
</evidence>
<keyword evidence="6" id="KW-0808">Transferase</keyword>
<dbReference type="InterPro" id="IPR000089">
    <property type="entry name" value="Biotin_lipoyl"/>
</dbReference>
<evidence type="ECO:0000256" key="2">
    <source>
        <dbReference type="ARBA" id="ARBA00004052"/>
    </source>
</evidence>
<dbReference type="NCBIfam" id="TIGR01347">
    <property type="entry name" value="sucB"/>
    <property type="match status" value="1"/>
</dbReference>
<dbReference type="PANTHER" id="PTHR43416">
    <property type="entry name" value="DIHYDROLIPOYLLYSINE-RESIDUE SUCCINYLTRANSFERASE COMPONENT OF 2-OXOGLUTARATE DEHYDROGENASE COMPLEX, MITOCHONDRIAL-RELATED"/>
    <property type="match status" value="1"/>
</dbReference>
<dbReference type="GO" id="GO:0006099">
    <property type="term" value="P:tricarboxylic acid cycle"/>
    <property type="evidence" value="ECO:0007669"/>
    <property type="project" value="UniProtKB-UniRule"/>
</dbReference>
<feature type="domain" description="Lipoyl-binding" evidence="13">
    <location>
        <begin position="1"/>
        <end position="75"/>
    </location>
</feature>
<evidence type="ECO:0000256" key="5">
    <source>
        <dbReference type="ARBA" id="ARBA00022532"/>
    </source>
</evidence>
<dbReference type="Proteomes" id="UP000181976">
    <property type="component" value="Unassembled WGS sequence"/>
</dbReference>
<evidence type="ECO:0000256" key="8">
    <source>
        <dbReference type="ARBA" id="ARBA00023315"/>
    </source>
</evidence>
<reference evidence="14 15" key="1">
    <citation type="submission" date="2016-10" db="EMBL/GenBank/DDBJ databases">
        <authorList>
            <person name="de Groot N.N."/>
        </authorList>
    </citation>
    <scope>NUCLEOTIDE SEQUENCE [LARGE SCALE GENOMIC DNA]</scope>
    <source>
        <strain evidence="14 15">DSM 19012</strain>
    </source>
</reference>
<dbReference type="GO" id="GO:0004149">
    <property type="term" value="F:dihydrolipoyllysine-residue succinyltransferase activity"/>
    <property type="evidence" value="ECO:0007669"/>
    <property type="project" value="UniProtKB-UniRule"/>
</dbReference>
<feature type="coiled-coil region" evidence="11">
    <location>
        <begin position="302"/>
        <end position="329"/>
    </location>
</feature>
<name>A0A1I1VXC2_9BACT</name>
<dbReference type="GO" id="GO:0005829">
    <property type="term" value="C:cytosol"/>
    <property type="evidence" value="ECO:0007669"/>
    <property type="project" value="TreeGrafter"/>
</dbReference>
<dbReference type="Pfam" id="PF00364">
    <property type="entry name" value="Biotin_lipoyl"/>
    <property type="match status" value="1"/>
</dbReference>
<evidence type="ECO:0000256" key="10">
    <source>
        <dbReference type="NCBIfam" id="TIGR01347"/>
    </source>
</evidence>
<comment type="cofactor">
    <cofactor evidence="1">
        <name>(R)-lipoate</name>
        <dbReference type="ChEBI" id="CHEBI:83088"/>
    </cofactor>
</comment>
<dbReference type="RefSeq" id="WP_010526839.1">
    <property type="nucleotide sequence ID" value="NZ_AFSL01000019.1"/>
</dbReference>
<feature type="region of interest" description="Disordered" evidence="12">
    <location>
        <begin position="85"/>
        <end position="122"/>
    </location>
</feature>
<evidence type="ECO:0000313" key="14">
    <source>
        <dbReference type="EMBL" id="SFD85240.1"/>
    </source>
</evidence>
<dbReference type="Pfam" id="PF00198">
    <property type="entry name" value="2-oxoacid_dh"/>
    <property type="match status" value="1"/>
</dbReference>
<evidence type="ECO:0000256" key="9">
    <source>
        <dbReference type="ARBA" id="ARBA00052761"/>
    </source>
</evidence>
<comment type="pathway">
    <text evidence="3">Amino-acid degradation; L-lysine degradation via saccharopine pathway; glutaryl-CoA from L-lysine: step 6/6.</text>
</comment>
<evidence type="ECO:0000313" key="15">
    <source>
        <dbReference type="Proteomes" id="UP000181976"/>
    </source>
</evidence>
<comment type="similarity">
    <text evidence="4">Belongs to the 2-oxoacid dehydrogenase family.</text>
</comment>
<comment type="function">
    <text evidence="2">E2 component of the 2-oxoglutarate dehydrogenase (OGDH) complex which catalyzes the second step in the conversion of 2-oxoglutarate to succinyl-CoA and CO(2).</text>
</comment>
<dbReference type="InParanoid" id="A0A1I1VXC2"/>
<comment type="catalytic activity">
    <reaction evidence="9">
        <text>N(6)-[(R)-dihydrolipoyl]-L-lysyl-[protein] + succinyl-CoA = N(6)-[(R)-S(8)-succinyldihydrolipoyl]-L-lysyl-[protein] + CoA</text>
        <dbReference type="Rhea" id="RHEA:15213"/>
        <dbReference type="Rhea" id="RHEA-COMP:10475"/>
        <dbReference type="Rhea" id="RHEA-COMP:20092"/>
        <dbReference type="ChEBI" id="CHEBI:57287"/>
        <dbReference type="ChEBI" id="CHEBI:57292"/>
        <dbReference type="ChEBI" id="CHEBI:83100"/>
        <dbReference type="ChEBI" id="CHEBI:83120"/>
        <dbReference type="EC" id="2.3.1.61"/>
    </reaction>
</comment>
<dbReference type="PROSITE" id="PS50968">
    <property type="entry name" value="BIOTINYL_LIPOYL"/>
    <property type="match status" value="1"/>
</dbReference>
<dbReference type="InterPro" id="IPR011053">
    <property type="entry name" value="Single_hybrid_motif"/>
</dbReference>
<dbReference type="InterPro" id="IPR006255">
    <property type="entry name" value="SucB"/>
</dbReference>
<dbReference type="FunCoup" id="A0A1I1VXC2">
    <property type="interactions" value="500"/>
</dbReference>
<dbReference type="GO" id="GO:0033512">
    <property type="term" value="P:L-lysine catabolic process to acetyl-CoA via saccharopine"/>
    <property type="evidence" value="ECO:0007669"/>
    <property type="project" value="UniProtKB-UniPathway"/>
</dbReference>
<evidence type="ECO:0000256" key="12">
    <source>
        <dbReference type="SAM" id="MobiDB-lite"/>
    </source>
</evidence>
<organism evidence="14 15">
    <name type="scientific">Thermophagus xiamenensis</name>
    <dbReference type="NCBI Taxonomy" id="385682"/>
    <lineage>
        <taxon>Bacteria</taxon>
        <taxon>Pseudomonadati</taxon>
        <taxon>Bacteroidota</taxon>
        <taxon>Bacteroidia</taxon>
        <taxon>Marinilabiliales</taxon>
        <taxon>Marinilabiliaceae</taxon>
        <taxon>Thermophagus</taxon>
    </lineage>
</organism>
<keyword evidence="11" id="KW-0175">Coiled coil</keyword>
<accession>A0A1I1VXC2</accession>
<dbReference type="PANTHER" id="PTHR43416:SF5">
    <property type="entry name" value="DIHYDROLIPOYLLYSINE-RESIDUE SUCCINYLTRANSFERASE COMPONENT OF 2-OXOGLUTARATE DEHYDROGENASE COMPLEX, MITOCHONDRIAL"/>
    <property type="match status" value="1"/>
</dbReference>
<dbReference type="EC" id="2.3.1.61" evidence="10"/>
<dbReference type="InterPro" id="IPR023213">
    <property type="entry name" value="CAT-like_dom_sf"/>
</dbReference>
<proteinExistence type="inferred from homology"/>
<dbReference type="InterPro" id="IPR003016">
    <property type="entry name" value="2-oxoA_DH_lipoyl-BS"/>
</dbReference>
<dbReference type="PROSITE" id="PS00189">
    <property type="entry name" value="LIPOYL"/>
    <property type="match status" value="1"/>
</dbReference>
<dbReference type="STRING" id="385682.SAMN05444380_10316"/>
<evidence type="ECO:0000256" key="6">
    <source>
        <dbReference type="ARBA" id="ARBA00022679"/>
    </source>
</evidence>
<dbReference type="Gene3D" id="3.30.559.10">
    <property type="entry name" value="Chloramphenicol acetyltransferase-like domain"/>
    <property type="match status" value="1"/>
</dbReference>
<dbReference type="InterPro" id="IPR050537">
    <property type="entry name" value="2-oxoacid_dehydrogenase"/>
</dbReference>
<dbReference type="Gene3D" id="2.40.50.100">
    <property type="match status" value="1"/>
</dbReference>
<evidence type="ECO:0000256" key="11">
    <source>
        <dbReference type="SAM" id="Coils"/>
    </source>
</evidence>
<dbReference type="EMBL" id="FONA01000003">
    <property type="protein sequence ID" value="SFD85240.1"/>
    <property type="molecule type" value="Genomic_DNA"/>
</dbReference>
<evidence type="ECO:0000259" key="13">
    <source>
        <dbReference type="PROSITE" id="PS50968"/>
    </source>
</evidence>
<evidence type="ECO:0000256" key="7">
    <source>
        <dbReference type="ARBA" id="ARBA00022823"/>
    </source>
</evidence>
<dbReference type="eggNOG" id="COG0508">
    <property type="taxonomic scope" value="Bacteria"/>
</dbReference>
<dbReference type="AlphaFoldDB" id="A0A1I1VXC2"/>
<evidence type="ECO:0000256" key="4">
    <source>
        <dbReference type="ARBA" id="ARBA00007317"/>
    </source>
</evidence>
<dbReference type="SUPFAM" id="SSF51230">
    <property type="entry name" value="Single hybrid motif"/>
    <property type="match status" value="1"/>
</dbReference>
<dbReference type="SUPFAM" id="SSF52777">
    <property type="entry name" value="CoA-dependent acyltransferases"/>
    <property type="match status" value="1"/>
</dbReference>
<dbReference type="OrthoDB" id="9805770at2"/>
<dbReference type="NCBIfam" id="NF004309">
    <property type="entry name" value="PRK05704.1"/>
    <property type="match status" value="1"/>
</dbReference>
<keyword evidence="7" id="KW-0450">Lipoyl</keyword>
<evidence type="ECO:0000256" key="3">
    <source>
        <dbReference type="ARBA" id="ARBA00005145"/>
    </source>
</evidence>
<dbReference type="FunFam" id="3.30.559.10:FF:000007">
    <property type="entry name" value="Dihydrolipoamide acetyltransferase component of pyruvate dehydrogenase complex"/>
    <property type="match status" value="1"/>
</dbReference>
<dbReference type="GO" id="GO:0045252">
    <property type="term" value="C:oxoglutarate dehydrogenase complex"/>
    <property type="evidence" value="ECO:0007669"/>
    <property type="project" value="UniProtKB-UniRule"/>
</dbReference>
<protein>
    <recommendedName>
        <fullName evidence="10">Dihydrolipoyllysine-residue succinyltransferase</fullName>
        <ecNumber evidence="10">2.3.1.61</ecNumber>
    </recommendedName>
</protein>